<sequence>MKKSIFLVIAVVLGLANYNCEEAPSLTQSPAEFVSFEAESAKVLVQLNGTGSLDLKVFSTYTSNSARTFDLAIDEASTASPASYNVPATVEIPAGSNEGVINMTFTDTEISNSGETLILNFQPVDGSFVGSSTTIDLVRDCPSNLEGNYVYTNGTGKAVTITRTGATTYTVSADNAFGTDYPFNISDTCNEILVTGGVIEDNFGLAVSGTGTVDANTGTITISYTVENQFTDREMILEKQ</sequence>
<gene>
    <name evidence="1" type="ORF">B7P33_09680</name>
</gene>
<accession>A0A2A4G7Y4</accession>
<evidence type="ECO:0008006" key="3">
    <source>
        <dbReference type="Google" id="ProtNLM"/>
    </source>
</evidence>
<dbReference type="AlphaFoldDB" id="A0A2A4G7Y4"/>
<evidence type="ECO:0000313" key="1">
    <source>
        <dbReference type="EMBL" id="PCE64543.1"/>
    </source>
</evidence>
<dbReference type="OrthoDB" id="1450996at2"/>
<keyword evidence="2" id="KW-1185">Reference proteome</keyword>
<proteinExistence type="predicted"/>
<protein>
    <recommendedName>
        <fullName evidence="3">Calx-beta domain-containing protein</fullName>
    </recommendedName>
</protein>
<evidence type="ECO:0000313" key="2">
    <source>
        <dbReference type="Proteomes" id="UP000219559"/>
    </source>
</evidence>
<name>A0A2A4G7Y4_9FLAO</name>
<dbReference type="EMBL" id="NBWU01000003">
    <property type="protein sequence ID" value="PCE64543.1"/>
    <property type="molecule type" value="Genomic_DNA"/>
</dbReference>
<dbReference type="Proteomes" id="UP000219559">
    <property type="component" value="Unassembled WGS sequence"/>
</dbReference>
<organism evidence="1 2">
    <name type="scientific">Sediminicola luteus</name>
    <dbReference type="NCBI Taxonomy" id="319238"/>
    <lineage>
        <taxon>Bacteria</taxon>
        <taxon>Pseudomonadati</taxon>
        <taxon>Bacteroidota</taxon>
        <taxon>Flavobacteriia</taxon>
        <taxon>Flavobacteriales</taxon>
        <taxon>Flavobacteriaceae</taxon>
        <taxon>Sediminicola</taxon>
    </lineage>
</organism>
<reference evidence="1 2" key="1">
    <citation type="submission" date="2017-04" db="EMBL/GenBank/DDBJ databases">
        <title>A new member of the family Flavobacteriaceae isolated from ascidians.</title>
        <authorList>
            <person name="Chen L."/>
        </authorList>
    </citation>
    <scope>NUCLEOTIDE SEQUENCE [LARGE SCALE GENOMIC DNA]</scope>
    <source>
        <strain evidence="1 2">HQA918</strain>
    </source>
</reference>
<comment type="caution">
    <text evidence="1">The sequence shown here is derived from an EMBL/GenBank/DDBJ whole genome shotgun (WGS) entry which is preliminary data.</text>
</comment>
<dbReference type="RefSeq" id="WP_097440658.1">
    <property type="nucleotide sequence ID" value="NZ_KZ300476.1"/>
</dbReference>